<keyword evidence="2" id="KW-1185">Reference proteome</keyword>
<dbReference type="EMBL" id="AGNK02000493">
    <property type="status" value="NOT_ANNOTATED_CDS"/>
    <property type="molecule type" value="Genomic_DNA"/>
</dbReference>
<dbReference type="Gramene" id="KQL30943">
    <property type="protein sequence ID" value="KQL30943"/>
    <property type="gene ID" value="SETIT_020554mg"/>
</dbReference>
<name>K3Z1Y6_SETIT</name>
<dbReference type="Proteomes" id="UP000004995">
    <property type="component" value="Unassembled WGS sequence"/>
</dbReference>
<accession>K3Z1Y6</accession>
<dbReference type="InParanoid" id="K3Z1Y6"/>
<reference evidence="2" key="1">
    <citation type="journal article" date="2012" name="Nat. Biotechnol.">
        <title>Reference genome sequence of the model plant Setaria.</title>
        <authorList>
            <person name="Bennetzen J.L."/>
            <person name="Schmutz J."/>
            <person name="Wang H."/>
            <person name="Percifield R."/>
            <person name="Hawkins J."/>
            <person name="Pontaroli A.C."/>
            <person name="Estep M."/>
            <person name="Feng L."/>
            <person name="Vaughn J.N."/>
            <person name="Grimwood J."/>
            <person name="Jenkins J."/>
            <person name="Barry K."/>
            <person name="Lindquist E."/>
            <person name="Hellsten U."/>
            <person name="Deshpande S."/>
            <person name="Wang X."/>
            <person name="Wu X."/>
            <person name="Mitros T."/>
            <person name="Triplett J."/>
            <person name="Yang X."/>
            <person name="Ye C.Y."/>
            <person name="Mauro-Herrera M."/>
            <person name="Wang L."/>
            <person name="Li P."/>
            <person name="Sharma M."/>
            <person name="Sharma R."/>
            <person name="Ronald P.C."/>
            <person name="Panaud O."/>
            <person name="Kellogg E.A."/>
            <person name="Brutnell T.P."/>
            <person name="Doust A.N."/>
            <person name="Tuskan G.A."/>
            <person name="Rokhsar D."/>
            <person name="Devos K.M."/>
        </authorList>
    </citation>
    <scope>NUCLEOTIDE SEQUENCE [LARGE SCALE GENOMIC DNA]</scope>
    <source>
        <strain evidence="2">cv. Yugu1</strain>
    </source>
</reference>
<evidence type="ECO:0000313" key="1">
    <source>
        <dbReference type="EnsemblPlants" id="KQL30943"/>
    </source>
</evidence>
<dbReference type="HOGENOM" id="CLU_3017832_0_0_1"/>
<proteinExistence type="predicted"/>
<reference evidence="1" key="2">
    <citation type="submission" date="2018-08" db="UniProtKB">
        <authorList>
            <consortium name="EnsemblPlants"/>
        </authorList>
    </citation>
    <scope>IDENTIFICATION</scope>
    <source>
        <strain evidence="1">Yugu1</strain>
    </source>
</reference>
<dbReference type="EnsemblPlants" id="KQL30943">
    <property type="protein sequence ID" value="KQL30943"/>
    <property type="gene ID" value="SETIT_020554mg"/>
</dbReference>
<sequence length="56" mass="6518">MVKWANVEKDQRMIPNSKACEISVQRVRAQSKRGVSVLCTWRMPCSKSKTWNTFCL</sequence>
<protein>
    <submittedName>
        <fullName evidence="1">Uncharacterized protein</fullName>
    </submittedName>
</protein>
<organism evidence="1 2">
    <name type="scientific">Setaria italica</name>
    <name type="common">Foxtail millet</name>
    <name type="synonym">Panicum italicum</name>
    <dbReference type="NCBI Taxonomy" id="4555"/>
    <lineage>
        <taxon>Eukaryota</taxon>
        <taxon>Viridiplantae</taxon>
        <taxon>Streptophyta</taxon>
        <taxon>Embryophyta</taxon>
        <taxon>Tracheophyta</taxon>
        <taxon>Spermatophyta</taxon>
        <taxon>Magnoliopsida</taxon>
        <taxon>Liliopsida</taxon>
        <taxon>Poales</taxon>
        <taxon>Poaceae</taxon>
        <taxon>PACMAD clade</taxon>
        <taxon>Panicoideae</taxon>
        <taxon>Panicodae</taxon>
        <taxon>Paniceae</taxon>
        <taxon>Cenchrinae</taxon>
        <taxon>Setaria</taxon>
    </lineage>
</organism>
<evidence type="ECO:0000313" key="2">
    <source>
        <dbReference type="Proteomes" id="UP000004995"/>
    </source>
</evidence>
<dbReference type="AlphaFoldDB" id="K3Z1Y6"/>